<comment type="caution">
    <text evidence="2">The sequence shown here is derived from an EMBL/GenBank/DDBJ whole genome shotgun (WGS) entry which is preliminary data.</text>
</comment>
<dbReference type="AlphaFoldDB" id="A0AAV5KVQ1"/>
<accession>A0AAV5KVQ1</accession>
<evidence type="ECO:0000313" key="3">
    <source>
        <dbReference type="Proteomes" id="UP001054252"/>
    </source>
</evidence>
<name>A0AAV5KVQ1_9ROSI</name>
<sequence length="295" mass="32079">MLCGTDRATGEGAETFEDADEAMVGEDENDVEYLIPPAAPPTQPSTSSTIESHQKKRRKDPLVAIVVDIASSLKEYMNLKKKPSGQEIYEVVSTILGLSQQEIFKAVQLLLNGDPEQFYLLKSLPDDKKYDWLAFLLSSDYADLLSPPAWHHTHPHQLLGSLQVGEPSLGSSRNAFVGFTEPSSWVSGTQIWVPRRTQLLGSRNPDLGSARNPVARTPGKIGTAYLQAPGFFSFLYLQANPGAGFVLNLGIWVHRKPASWVPREPNLGSPGGSGSLTSPFVKVSATLSSFSSRAI</sequence>
<protein>
    <submittedName>
        <fullName evidence="2">Uncharacterized protein</fullName>
    </submittedName>
</protein>
<gene>
    <name evidence="2" type="ORF">SLEP1_g37639</name>
</gene>
<dbReference type="Proteomes" id="UP001054252">
    <property type="component" value="Unassembled WGS sequence"/>
</dbReference>
<organism evidence="2 3">
    <name type="scientific">Rubroshorea leprosula</name>
    <dbReference type="NCBI Taxonomy" id="152421"/>
    <lineage>
        <taxon>Eukaryota</taxon>
        <taxon>Viridiplantae</taxon>
        <taxon>Streptophyta</taxon>
        <taxon>Embryophyta</taxon>
        <taxon>Tracheophyta</taxon>
        <taxon>Spermatophyta</taxon>
        <taxon>Magnoliopsida</taxon>
        <taxon>eudicotyledons</taxon>
        <taxon>Gunneridae</taxon>
        <taxon>Pentapetalae</taxon>
        <taxon>rosids</taxon>
        <taxon>malvids</taxon>
        <taxon>Malvales</taxon>
        <taxon>Dipterocarpaceae</taxon>
        <taxon>Rubroshorea</taxon>
    </lineage>
</organism>
<evidence type="ECO:0000313" key="2">
    <source>
        <dbReference type="EMBL" id="GKV28618.1"/>
    </source>
</evidence>
<reference evidence="2 3" key="1">
    <citation type="journal article" date="2021" name="Commun. Biol.">
        <title>The genome of Shorea leprosula (Dipterocarpaceae) highlights the ecological relevance of drought in aseasonal tropical rainforests.</title>
        <authorList>
            <person name="Ng K.K.S."/>
            <person name="Kobayashi M.J."/>
            <person name="Fawcett J.A."/>
            <person name="Hatakeyama M."/>
            <person name="Paape T."/>
            <person name="Ng C.H."/>
            <person name="Ang C.C."/>
            <person name="Tnah L.H."/>
            <person name="Lee C.T."/>
            <person name="Nishiyama T."/>
            <person name="Sese J."/>
            <person name="O'Brien M.J."/>
            <person name="Copetti D."/>
            <person name="Mohd Noor M.I."/>
            <person name="Ong R.C."/>
            <person name="Putra M."/>
            <person name="Sireger I.Z."/>
            <person name="Indrioko S."/>
            <person name="Kosugi Y."/>
            <person name="Izuno A."/>
            <person name="Isagi Y."/>
            <person name="Lee S.L."/>
            <person name="Shimizu K.K."/>
        </authorList>
    </citation>
    <scope>NUCLEOTIDE SEQUENCE [LARGE SCALE GENOMIC DNA]</scope>
    <source>
        <strain evidence="2">214</strain>
    </source>
</reference>
<evidence type="ECO:0000256" key="1">
    <source>
        <dbReference type="SAM" id="MobiDB-lite"/>
    </source>
</evidence>
<keyword evidence="3" id="KW-1185">Reference proteome</keyword>
<feature type="region of interest" description="Disordered" evidence="1">
    <location>
        <begin position="34"/>
        <end position="57"/>
    </location>
</feature>
<dbReference type="EMBL" id="BPVZ01000080">
    <property type="protein sequence ID" value="GKV28618.1"/>
    <property type="molecule type" value="Genomic_DNA"/>
</dbReference>
<proteinExistence type="predicted"/>